<dbReference type="PANTHER" id="PTHR42885">
    <property type="entry name" value="HISTIDINOL-PHOSPHATE AMINOTRANSFERASE-RELATED"/>
    <property type="match status" value="1"/>
</dbReference>
<dbReference type="InterPro" id="IPR015421">
    <property type="entry name" value="PyrdxlP-dep_Trfase_major"/>
</dbReference>
<gene>
    <name evidence="11" type="ORF">ENW48_08135</name>
</gene>
<keyword evidence="7 11" id="KW-0456">Lyase</keyword>
<dbReference type="InterPro" id="IPR015424">
    <property type="entry name" value="PyrdxlP-dep_Trfase"/>
</dbReference>
<dbReference type="PROSITE" id="PS00105">
    <property type="entry name" value="AA_TRANSFER_CLASS_1"/>
    <property type="match status" value="1"/>
</dbReference>
<keyword evidence="5" id="KW-0169">Cobalamin biosynthesis</keyword>
<dbReference type="PANTHER" id="PTHR42885:SF1">
    <property type="entry name" value="THREONINE-PHOSPHATE DECARBOXYLASE"/>
    <property type="match status" value="1"/>
</dbReference>
<dbReference type="InterPro" id="IPR015422">
    <property type="entry name" value="PyrdxlP-dep_Trfase_small"/>
</dbReference>
<evidence type="ECO:0000256" key="9">
    <source>
        <dbReference type="ARBA" id="ARBA00048531"/>
    </source>
</evidence>
<evidence type="ECO:0000256" key="6">
    <source>
        <dbReference type="ARBA" id="ARBA00022898"/>
    </source>
</evidence>
<feature type="domain" description="Aminotransferase class I/classII large" evidence="10">
    <location>
        <begin position="31"/>
        <end position="357"/>
    </location>
</feature>
<reference evidence="11" key="1">
    <citation type="journal article" date="2020" name="mSystems">
        <title>Genome- and Community-Level Interaction Insights into Carbon Utilization and Element Cycling Functions of Hydrothermarchaeota in Hydrothermal Sediment.</title>
        <authorList>
            <person name="Zhou Z."/>
            <person name="Liu Y."/>
            <person name="Xu W."/>
            <person name="Pan J."/>
            <person name="Luo Z.H."/>
            <person name="Li M."/>
        </authorList>
    </citation>
    <scope>NUCLEOTIDE SEQUENCE [LARGE SCALE GENOMIC DNA]</scope>
    <source>
        <strain evidence="11">SpSt-853</strain>
    </source>
</reference>
<dbReference type="Pfam" id="PF00155">
    <property type="entry name" value="Aminotran_1_2"/>
    <property type="match status" value="1"/>
</dbReference>
<evidence type="ECO:0000256" key="2">
    <source>
        <dbReference type="ARBA" id="ARBA00003444"/>
    </source>
</evidence>
<protein>
    <recommendedName>
        <fullName evidence="4">threonine-phosphate decarboxylase</fullName>
        <ecNumber evidence="4">4.1.1.81</ecNumber>
    </recommendedName>
    <alternativeName>
        <fullName evidence="8">L-threonine-O-3-phosphate decarboxylase</fullName>
    </alternativeName>
</protein>
<comment type="catalytic activity">
    <reaction evidence="9">
        <text>O-phospho-L-threonine + H(+) = (R)-1-aminopropan-2-yl phosphate + CO2</text>
        <dbReference type="Rhea" id="RHEA:11492"/>
        <dbReference type="ChEBI" id="CHEBI:15378"/>
        <dbReference type="ChEBI" id="CHEBI:16526"/>
        <dbReference type="ChEBI" id="CHEBI:58563"/>
        <dbReference type="ChEBI" id="CHEBI:58675"/>
        <dbReference type="EC" id="4.1.1.81"/>
    </reaction>
</comment>
<dbReference type="InterPro" id="IPR005860">
    <property type="entry name" value="CobD"/>
</dbReference>
<comment type="caution">
    <text evidence="11">The sequence shown here is derived from an EMBL/GenBank/DDBJ whole genome shotgun (WGS) entry which is preliminary data.</text>
</comment>
<organism evidence="11">
    <name type="scientific">Desulfobacca acetoxidans</name>
    <dbReference type="NCBI Taxonomy" id="60893"/>
    <lineage>
        <taxon>Bacteria</taxon>
        <taxon>Pseudomonadati</taxon>
        <taxon>Thermodesulfobacteriota</taxon>
        <taxon>Desulfobaccia</taxon>
        <taxon>Desulfobaccales</taxon>
        <taxon>Desulfobaccaceae</taxon>
        <taxon>Desulfobacca</taxon>
    </lineage>
</organism>
<sequence>MIKGKPPTENPPPHGGDVYEIARQLGVPLAELLDFSANLNPLGWPVSVAAAIQEALGQLVHYPDPRCLELRRDLAAYHGLAPEEILVGNGSTELIYLVARALGISRALIVAPAFSEYERALKAARLPFEFYLTSEAHAFTLSGSPTELKADLVILANPASPSGALLGPGELLPWLTHWQDSGAFVLLDEAFIDFVEEASLKTHLRRFPRLLILRSFTKFFAIPGLRLGYILGAPEVLAGLEAVKEPWSVNTLAQAAGRACLKDKDFMERTRVLVSEERERLFQALRVFQGLKPFPGAANYLLVKLLLPGWTAGRLRERLLAYGLIIRDASNFVGLDERFFRVAVRRREENNRLLAALTDCLGEA</sequence>
<dbReference type="CDD" id="cd00609">
    <property type="entry name" value="AAT_like"/>
    <property type="match status" value="1"/>
</dbReference>
<dbReference type="EC" id="4.1.1.81" evidence="4"/>
<dbReference type="AlphaFoldDB" id="A0A7C5AN48"/>
<comment type="pathway">
    <text evidence="3">Cofactor biosynthesis; adenosylcobalamin biosynthesis.</text>
</comment>
<evidence type="ECO:0000256" key="8">
    <source>
        <dbReference type="ARBA" id="ARBA00029996"/>
    </source>
</evidence>
<evidence type="ECO:0000256" key="7">
    <source>
        <dbReference type="ARBA" id="ARBA00023239"/>
    </source>
</evidence>
<evidence type="ECO:0000256" key="1">
    <source>
        <dbReference type="ARBA" id="ARBA00001933"/>
    </source>
</evidence>
<evidence type="ECO:0000256" key="5">
    <source>
        <dbReference type="ARBA" id="ARBA00022573"/>
    </source>
</evidence>
<dbReference type="InterPro" id="IPR004839">
    <property type="entry name" value="Aminotransferase_I/II_large"/>
</dbReference>
<comment type="cofactor">
    <cofactor evidence="1">
        <name>pyridoxal 5'-phosphate</name>
        <dbReference type="ChEBI" id="CHEBI:597326"/>
    </cofactor>
</comment>
<dbReference type="UniPathway" id="UPA00148"/>
<accession>A0A7C5AN48</accession>
<dbReference type="GO" id="GO:0030170">
    <property type="term" value="F:pyridoxal phosphate binding"/>
    <property type="evidence" value="ECO:0007669"/>
    <property type="project" value="InterPro"/>
</dbReference>
<dbReference type="SUPFAM" id="SSF53383">
    <property type="entry name" value="PLP-dependent transferases"/>
    <property type="match status" value="1"/>
</dbReference>
<dbReference type="InterPro" id="IPR004838">
    <property type="entry name" value="NHTrfase_class1_PyrdxlP-BS"/>
</dbReference>
<comment type="function">
    <text evidence="2">Decarboxylates L-threonine-O-3-phosphate to yield (R)-1-amino-2-propanol O-2-phosphate, the precursor for the linkage between the nucleotide loop and the corrin ring in cobalamin.</text>
</comment>
<dbReference type="GO" id="GO:0009236">
    <property type="term" value="P:cobalamin biosynthetic process"/>
    <property type="evidence" value="ECO:0007669"/>
    <property type="project" value="UniProtKB-UniPathway"/>
</dbReference>
<evidence type="ECO:0000256" key="3">
    <source>
        <dbReference type="ARBA" id="ARBA00004953"/>
    </source>
</evidence>
<dbReference type="GO" id="GO:0048472">
    <property type="term" value="F:threonine-phosphate decarboxylase activity"/>
    <property type="evidence" value="ECO:0007669"/>
    <property type="project" value="UniProtKB-EC"/>
</dbReference>
<dbReference type="Gene3D" id="3.40.640.10">
    <property type="entry name" value="Type I PLP-dependent aspartate aminotransferase-like (Major domain)"/>
    <property type="match status" value="1"/>
</dbReference>
<proteinExistence type="predicted"/>
<evidence type="ECO:0000313" key="11">
    <source>
        <dbReference type="EMBL" id="HGZ12172.1"/>
    </source>
</evidence>
<name>A0A7C5AN48_9BACT</name>
<evidence type="ECO:0000259" key="10">
    <source>
        <dbReference type="Pfam" id="PF00155"/>
    </source>
</evidence>
<dbReference type="NCBIfam" id="TIGR01140">
    <property type="entry name" value="L_thr_O3P_dcar"/>
    <property type="match status" value="1"/>
</dbReference>
<keyword evidence="6" id="KW-0663">Pyridoxal phosphate</keyword>
<evidence type="ECO:0000256" key="4">
    <source>
        <dbReference type="ARBA" id="ARBA00012285"/>
    </source>
</evidence>
<dbReference type="Gene3D" id="3.90.1150.10">
    <property type="entry name" value="Aspartate Aminotransferase, domain 1"/>
    <property type="match status" value="1"/>
</dbReference>
<dbReference type="EMBL" id="DTKJ01000056">
    <property type="protein sequence ID" value="HGZ12172.1"/>
    <property type="molecule type" value="Genomic_DNA"/>
</dbReference>